<dbReference type="InterPro" id="IPR036779">
    <property type="entry name" value="LysM_dom_sf"/>
</dbReference>
<keyword evidence="1" id="KW-0175">Coiled coil</keyword>
<feature type="coiled-coil region" evidence="1">
    <location>
        <begin position="115"/>
        <end position="156"/>
    </location>
</feature>
<dbReference type="SUPFAM" id="SSF54106">
    <property type="entry name" value="LysM domain"/>
    <property type="match status" value="2"/>
</dbReference>
<dbReference type="EC" id="3.2.1.-" evidence="3"/>
<accession>A0A1W1BVK0</accession>
<keyword evidence="3" id="KW-0378">Hydrolase</keyword>
<dbReference type="AlphaFoldDB" id="A0A1W1BVK0"/>
<feature type="coiled-coil region" evidence="1">
    <location>
        <begin position="285"/>
        <end position="315"/>
    </location>
</feature>
<dbReference type="SMART" id="SM00257">
    <property type="entry name" value="LysM"/>
    <property type="match status" value="2"/>
</dbReference>
<evidence type="ECO:0000313" key="3">
    <source>
        <dbReference type="EMBL" id="SFV57546.1"/>
    </source>
</evidence>
<dbReference type="Gene3D" id="3.10.350.10">
    <property type="entry name" value="LysM domain"/>
    <property type="match status" value="2"/>
</dbReference>
<dbReference type="CDD" id="cd22784">
    <property type="entry name" value="DPBB_MltA_YuiC-like"/>
    <property type="match status" value="1"/>
</dbReference>
<gene>
    <name evidence="3" type="ORF">MNB_SV-8-966</name>
</gene>
<dbReference type="PANTHER" id="PTHR33734:SF22">
    <property type="entry name" value="MEMBRANE-BOUND LYTIC MUREIN TRANSGLYCOSYLASE D"/>
    <property type="match status" value="1"/>
</dbReference>
<protein>
    <submittedName>
        <fullName evidence="3">Membrane-bound lytic murein transglycosylase D</fullName>
        <ecNumber evidence="3">3.2.1.-</ecNumber>
    </submittedName>
</protein>
<name>A0A1W1BVK0_9ZZZZ</name>
<dbReference type="InterPro" id="IPR018392">
    <property type="entry name" value="LysM"/>
</dbReference>
<evidence type="ECO:0000259" key="2">
    <source>
        <dbReference type="PROSITE" id="PS51782"/>
    </source>
</evidence>
<keyword evidence="3" id="KW-0326">Glycosidase</keyword>
<dbReference type="EMBL" id="FPHD01000046">
    <property type="protein sequence ID" value="SFV57546.1"/>
    <property type="molecule type" value="Genomic_DNA"/>
</dbReference>
<feature type="domain" description="LysM" evidence="2">
    <location>
        <begin position="233"/>
        <end position="277"/>
    </location>
</feature>
<organism evidence="3">
    <name type="scientific">hydrothermal vent metagenome</name>
    <dbReference type="NCBI Taxonomy" id="652676"/>
    <lineage>
        <taxon>unclassified sequences</taxon>
        <taxon>metagenomes</taxon>
        <taxon>ecological metagenomes</taxon>
    </lineage>
</organism>
<feature type="domain" description="LysM" evidence="2">
    <location>
        <begin position="176"/>
        <end position="220"/>
    </location>
</feature>
<proteinExistence type="predicted"/>
<dbReference type="PROSITE" id="PS51782">
    <property type="entry name" value="LYSM"/>
    <property type="match status" value="2"/>
</dbReference>
<dbReference type="CDD" id="cd00118">
    <property type="entry name" value="LysM"/>
    <property type="match status" value="2"/>
</dbReference>
<sequence length="431" mass="49940">MTRKNLAFIIVLPLLLLENSMAKMIVDCRVVTGGITECNPYSHKFIKAKEIKYKKDRQKLIVAKTLPVPPKTSIKVISVEDMIEKYLKINESVRFRGTRAVPVSIASSNTQEMKKERMYSRIERLKIQRKALLKKMQKIKEERERKNKEALKIAKEKEVKKKKTLKPAEKQVTQGGYYVIEKGDSLSTIAAKFGIKTSTLRALNHLKKSAAIHIGKKLVIPYSQKRIDTLAKAEYIVERGDSLGSIAREFNLSSRMIIKLNKLKKNSPIRIGQKILLPLPYILAKKKAEQKRLLAKQAKEKAKKEKLAKAKLKKRKKYTYESKMIRSFGKRKLRVTATAYSSHSRQTDKTPFLAAWNNRLRPGMKIIAVSRDMLTRYGLRNGSKVRIGGLSGYYTVRDKMNKRFRRRIDIYMGTNRRRALRWGRRSVIIYW</sequence>
<evidence type="ECO:0000256" key="1">
    <source>
        <dbReference type="SAM" id="Coils"/>
    </source>
</evidence>
<dbReference type="PANTHER" id="PTHR33734">
    <property type="entry name" value="LYSM DOMAIN-CONTAINING GPI-ANCHORED PROTEIN 2"/>
    <property type="match status" value="1"/>
</dbReference>
<reference evidence="3" key="1">
    <citation type="submission" date="2016-10" db="EMBL/GenBank/DDBJ databases">
        <authorList>
            <person name="de Groot N.N."/>
        </authorList>
    </citation>
    <scope>NUCLEOTIDE SEQUENCE</scope>
</reference>
<dbReference type="Pfam" id="PF01476">
    <property type="entry name" value="LysM"/>
    <property type="match status" value="2"/>
</dbReference>
<dbReference type="GO" id="GO:0016798">
    <property type="term" value="F:hydrolase activity, acting on glycosyl bonds"/>
    <property type="evidence" value="ECO:0007669"/>
    <property type="project" value="UniProtKB-KW"/>
</dbReference>